<keyword evidence="1" id="KW-0812">Transmembrane</keyword>
<feature type="domain" description="Ethylene receptor 1-like N-terminal" evidence="2">
    <location>
        <begin position="14"/>
        <end position="46"/>
    </location>
</feature>
<evidence type="ECO:0000313" key="3">
    <source>
        <dbReference type="EMBL" id="CAF3758719.1"/>
    </source>
</evidence>
<comment type="caution">
    <text evidence="3">The sequence shown here is derived from an EMBL/GenBank/DDBJ whole genome shotgun (WGS) entry which is preliminary data.</text>
</comment>
<dbReference type="Proteomes" id="UP000663823">
    <property type="component" value="Unassembled WGS sequence"/>
</dbReference>
<organism evidence="3 4">
    <name type="scientific">Rotaria sordida</name>
    <dbReference type="NCBI Taxonomy" id="392033"/>
    <lineage>
        <taxon>Eukaryota</taxon>
        <taxon>Metazoa</taxon>
        <taxon>Spiralia</taxon>
        <taxon>Gnathifera</taxon>
        <taxon>Rotifera</taxon>
        <taxon>Eurotatoria</taxon>
        <taxon>Bdelloidea</taxon>
        <taxon>Philodinida</taxon>
        <taxon>Philodinidae</taxon>
        <taxon>Rotaria</taxon>
    </lineage>
</organism>
<protein>
    <recommendedName>
        <fullName evidence="2">Ethylene receptor 1-like N-terminal domain-containing protein</fullName>
    </recommendedName>
</protein>
<gene>
    <name evidence="3" type="ORF">OTI717_LOCUS15994</name>
</gene>
<dbReference type="Pfam" id="PF25487">
    <property type="entry name" value="ETR1_N"/>
    <property type="match status" value="1"/>
</dbReference>
<dbReference type="EMBL" id="CAJOAX010001950">
    <property type="protein sequence ID" value="CAF3758719.1"/>
    <property type="molecule type" value="Genomic_DNA"/>
</dbReference>
<evidence type="ECO:0000259" key="2">
    <source>
        <dbReference type="Pfam" id="PF25487"/>
    </source>
</evidence>
<accession>A0A818Z1Y1</accession>
<evidence type="ECO:0000313" key="4">
    <source>
        <dbReference type="Proteomes" id="UP000663823"/>
    </source>
</evidence>
<dbReference type="AlphaFoldDB" id="A0A818Z1Y1"/>
<sequence length="151" mass="17162">MLSDTATSFQSFIDVTSDIFIAIAYFSIPLELLYFLKHYPTTVPNKYKLTHTFNALHLSINTIIFTKLSTAIISVITAMALFILIPSVLSFLSYAKALEEEVLTEPEPSSSPEIKAYLNKRRSNINPRWHVAIDYAMTNRRISSQQNLVEN</sequence>
<keyword evidence="1" id="KW-1133">Transmembrane helix</keyword>
<evidence type="ECO:0000256" key="1">
    <source>
        <dbReference type="SAM" id="Phobius"/>
    </source>
</evidence>
<feature type="transmembrane region" description="Helical" evidence="1">
    <location>
        <begin position="12"/>
        <end position="36"/>
    </location>
</feature>
<dbReference type="InterPro" id="IPR058544">
    <property type="entry name" value="ETR1_N"/>
</dbReference>
<name>A0A818Z1Y1_9BILA</name>
<keyword evidence="1" id="KW-0472">Membrane</keyword>
<proteinExistence type="predicted"/>
<feature type="transmembrane region" description="Helical" evidence="1">
    <location>
        <begin position="56"/>
        <end position="85"/>
    </location>
</feature>
<reference evidence="3" key="1">
    <citation type="submission" date="2021-02" db="EMBL/GenBank/DDBJ databases">
        <authorList>
            <person name="Nowell W R."/>
        </authorList>
    </citation>
    <scope>NUCLEOTIDE SEQUENCE</scope>
</reference>